<feature type="domain" description="DUF6604" evidence="2">
    <location>
        <begin position="112"/>
        <end position="220"/>
    </location>
</feature>
<dbReference type="OrthoDB" id="5238236at2759"/>
<evidence type="ECO:0000313" key="4">
    <source>
        <dbReference type="Proteomes" id="UP000758603"/>
    </source>
</evidence>
<gene>
    <name evidence="3" type="ORF">BKA67DRAFT_662413</name>
</gene>
<evidence type="ECO:0000256" key="1">
    <source>
        <dbReference type="SAM" id="MobiDB-lite"/>
    </source>
</evidence>
<reference evidence="3" key="1">
    <citation type="journal article" date="2021" name="Nat. Commun.">
        <title>Genetic determinants of endophytism in the Arabidopsis root mycobiome.</title>
        <authorList>
            <person name="Mesny F."/>
            <person name="Miyauchi S."/>
            <person name="Thiergart T."/>
            <person name="Pickel B."/>
            <person name="Atanasova L."/>
            <person name="Karlsson M."/>
            <person name="Huettel B."/>
            <person name="Barry K.W."/>
            <person name="Haridas S."/>
            <person name="Chen C."/>
            <person name="Bauer D."/>
            <person name="Andreopoulos W."/>
            <person name="Pangilinan J."/>
            <person name="LaButti K."/>
            <person name="Riley R."/>
            <person name="Lipzen A."/>
            <person name="Clum A."/>
            <person name="Drula E."/>
            <person name="Henrissat B."/>
            <person name="Kohler A."/>
            <person name="Grigoriev I.V."/>
            <person name="Martin F.M."/>
            <person name="Hacquard S."/>
        </authorList>
    </citation>
    <scope>NUCLEOTIDE SEQUENCE</scope>
    <source>
        <strain evidence="3">MPI-SDFR-AT-0073</strain>
    </source>
</reference>
<dbReference type="InterPro" id="IPR046539">
    <property type="entry name" value="DUF6604"/>
</dbReference>
<dbReference type="Pfam" id="PF20253">
    <property type="entry name" value="DUF6604"/>
    <property type="match status" value="1"/>
</dbReference>
<feature type="region of interest" description="Disordered" evidence="1">
    <location>
        <begin position="1"/>
        <end position="50"/>
    </location>
</feature>
<protein>
    <recommendedName>
        <fullName evidence="2">DUF6604 domain-containing protein</fullName>
    </recommendedName>
</protein>
<proteinExistence type="predicted"/>
<dbReference type="RefSeq" id="XP_045954150.1">
    <property type="nucleotide sequence ID" value="XM_046107991.1"/>
</dbReference>
<dbReference type="Proteomes" id="UP000758603">
    <property type="component" value="Unassembled WGS sequence"/>
</dbReference>
<dbReference type="GeneID" id="70136882"/>
<evidence type="ECO:0000313" key="3">
    <source>
        <dbReference type="EMBL" id="KAH6647638.1"/>
    </source>
</evidence>
<evidence type="ECO:0000259" key="2">
    <source>
        <dbReference type="Pfam" id="PF20253"/>
    </source>
</evidence>
<feature type="compositionally biased region" description="Low complexity" evidence="1">
    <location>
        <begin position="14"/>
        <end position="24"/>
    </location>
</feature>
<feature type="region of interest" description="Disordered" evidence="1">
    <location>
        <begin position="69"/>
        <end position="111"/>
    </location>
</feature>
<dbReference type="EMBL" id="JAGPXC010000008">
    <property type="protein sequence ID" value="KAH6647638.1"/>
    <property type="molecule type" value="Genomic_DNA"/>
</dbReference>
<feature type="compositionally biased region" description="Polar residues" evidence="1">
    <location>
        <begin position="25"/>
        <end position="37"/>
    </location>
</feature>
<accession>A0A9P8RQM2</accession>
<comment type="caution">
    <text evidence="3">The sequence shown here is derived from an EMBL/GenBank/DDBJ whole genome shotgun (WGS) entry which is preliminary data.</text>
</comment>
<dbReference type="AlphaFoldDB" id="A0A9P8RQM2"/>
<organism evidence="3 4">
    <name type="scientific">Truncatella angustata</name>
    <dbReference type="NCBI Taxonomy" id="152316"/>
    <lineage>
        <taxon>Eukaryota</taxon>
        <taxon>Fungi</taxon>
        <taxon>Dikarya</taxon>
        <taxon>Ascomycota</taxon>
        <taxon>Pezizomycotina</taxon>
        <taxon>Sordariomycetes</taxon>
        <taxon>Xylariomycetidae</taxon>
        <taxon>Amphisphaeriales</taxon>
        <taxon>Sporocadaceae</taxon>
        <taxon>Truncatella</taxon>
    </lineage>
</organism>
<name>A0A9P8RQM2_9PEZI</name>
<sequence>MASTQKLAGGNHASSTSSQSALISNQPETCSSIQTASEVKGPKAADDPPESVYVVSTAEIVEQVNTISHFRHKEMDPEENTPSCRRRYPYEEEMHGRPPSSRSSRVQNRHKEPVQIPNAKSTNRTTYYVSNAFSGFEIEHPPSDDEGDKLQAPIVHGGSQEPVAYDAAVSKASEFDLMAYTFLEDLHYMRAEVKSIWLKFRKEEVDLKQATVLTSICLDLSGMLKRNRGLRPTSQS</sequence>
<keyword evidence="4" id="KW-1185">Reference proteome</keyword>